<sequence length="125" mass="13897">MEDINNAFVQRLSEGVSRVSGCILAGIVGMDGITIAEFKDDVNFDSAISAAELASVVADSRRCFEDLKEKELEECIVRSNELTFVIRLVNPDFFIYLALKGENQNLGLARFEAKKISEEFKTQLA</sequence>
<dbReference type="AlphaFoldDB" id="A0A7C4YI89"/>
<comment type="caution">
    <text evidence="1">The sequence shown here is derived from an EMBL/GenBank/DDBJ whole genome shotgun (WGS) entry which is preliminary data.</text>
</comment>
<proteinExistence type="predicted"/>
<gene>
    <name evidence="1" type="ORF">ENV67_04625</name>
</gene>
<dbReference type="EMBL" id="DTHG01000058">
    <property type="protein sequence ID" value="HGW91809.1"/>
    <property type="molecule type" value="Genomic_DNA"/>
</dbReference>
<reference evidence="1" key="1">
    <citation type="journal article" date="2020" name="mSystems">
        <title>Genome- and Community-Level Interaction Insights into Carbon Utilization and Element Cycling Functions of Hydrothermarchaeota in Hydrothermal Sediment.</title>
        <authorList>
            <person name="Zhou Z."/>
            <person name="Liu Y."/>
            <person name="Xu W."/>
            <person name="Pan J."/>
            <person name="Luo Z.H."/>
            <person name="Li M."/>
        </authorList>
    </citation>
    <scope>NUCLEOTIDE SEQUENCE [LARGE SCALE GENOMIC DNA]</scope>
    <source>
        <strain evidence="1">SpSt-780</strain>
    </source>
</reference>
<evidence type="ECO:0000313" key="1">
    <source>
        <dbReference type="EMBL" id="HGW91809.1"/>
    </source>
</evidence>
<organism evidence="1">
    <name type="scientific">candidate division WOR-3 bacterium</name>
    <dbReference type="NCBI Taxonomy" id="2052148"/>
    <lineage>
        <taxon>Bacteria</taxon>
        <taxon>Bacteria division WOR-3</taxon>
    </lineage>
</organism>
<name>A0A7C4YI89_UNCW3</name>
<dbReference type="SUPFAM" id="SSF103196">
    <property type="entry name" value="Roadblock/LC7 domain"/>
    <property type="match status" value="1"/>
</dbReference>
<accession>A0A7C4YI89</accession>
<protein>
    <recommendedName>
        <fullName evidence="2">Roadblock/LAMTOR2 domain-containing protein</fullName>
    </recommendedName>
</protein>
<evidence type="ECO:0008006" key="2">
    <source>
        <dbReference type="Google" id="ProtNLM"/>
    </source>
</evidence>
<dbReference type="Gene3D" id="3.30.450.30">
    <property type="entry name" value="Dynein light chain 2a, cytoplasmic"/>
    <property type="match status" value="1"/>
</dbReference>